<reference evidence="2" key="1">
    <citation type="journal article" date="2020" name="Nature">
        <title>Giant virus diversity and host interactions through global metagenomics.</title>
        <authorList>
            <person name="Schulz F."/>
            <person name="Roux S."/>
            <person name="Paez-Espino D."/>
            <person name="Jungbluth S."/>
            <person name="Walsh D.A."/>
            <person name="Denef V.J."/>
            <person name="McMahon K.D."/>
            <person name="Konstantinidis K.T."/>
            <person name="Eloe-Fadrosh E.A."/>
            <person name="Kyrpides N.C."/>
            <person name="Woyke T."/>
        </authorList>
    </citation>
    <scope>NUCLEOTIDE SEQUENCE</scope>
    <source>
        <strain evidence="2">GVMAG-M-3300023179-116</strain>
    </source>
</reference>
<name>A0A6C0E476_9ZZZZ</name>
<feature type="domain" description="DUF5824" evidence="1">
    <location>
        <begin position="29"/>
        <end position="133"/>
    </location>
</feature>
<accession>A0A6C0E476</accession>
<evidence type="ECO:0000313" key="2">
    <source>
        <dbReference type="EMBL" id="QHT23380.1"/>
    </source>
</evidence>
<dbReference type="AlphaFoldDB" id="A0A6C0E476"/>
<dbReference type="InterPro" id="IPR043862">
    <property type="entry name" value="DUF5824"/>
</dbReference>
<sequence>MKNKTRKSQTTKKVNIRYLPYRLTKKDREKQIGMLKKSQKMYKKHRYYTRQKLSSYQSKKSKHILNAEKIYGLETIQPNKELAEKTKCSVDALEKIVSKGEGAYFSSGSRPNQTGQSWGIARLASAVTGGKASLIDYSILKTGCRSNSKALRLANKNKRMWMKQMGRRMPKVRV</sequence>
<dbReference type="EMBL" id="MN739731">
    <property type="protein sequence ID" value="QHT23380.1"/>
    <property type="molecule type" value="Genomic_DNA"/>
</dbReference>
<proteinExistence type="predicted"/>
<evidence type="ECO:0000259" key="1">
    <source>
        <dbReference type="Pfam" id="PF19141"/>
    </source>
</evidence>
<dbReference type="Pfam" id="PF19141">
    <property type="entry name" value="DUF5824"/>
    <property type="match status" value="1"/>
</dbReference>
<protein>
    <recommendedName>
        <fullName evidence="1">DUF5824 domain-containing protein</fullName>
    </recommendedName>
</protein>
<organism evidence="2">
    <name type="scientific">viral metagenome</name>
    <dbReference type="NCBI Taxonomy" id="1070528"/>
    <lineage>
        <taxon>unclassified sequences</taxon>
        <taxon>metagenomes</taxon>
        <taxon>organismal metagenomes</taxon>
    </lineage>
</organism>